<proteinExistence type="predicted"/>
<dbReference type="PROSITE" id="PS50995">
    <property type="entry name" value="HTH_MARR_2"/>
    <property type="match status" value="1"/>
</dbReference>
<keyword evidence="3" id="KW-1185">Reference proteome</keyword>
<feature type="domain" description="HTH marR-type" evidence="1">
    <location>
        <begin position="10"/>
        <end position="147"/>
    </location>
</feature>
<protein>
    <recommendedName>
        <fullName evidence="1">HTH marR-type domain-containing protein</fullName>
    </recommendedName>
</protein>
<dbReference type="EMBL" id="BAABAL010000020">
    <property type="protein sequence ID" value="GAA4031771.1"/>
    <property type="molecule type" value="Genomic_DNA"/>
</dbReference>
<dbReference type="InterPro" id="IPR000835">
    <property type="entry name" value="HTH_MarR-typ"/>
</dbReference>
<dbReference type="SUPFAM" id="SSF46785">
    <property type="entry name" value="Winged helix' DNA-binding domain"/>
    <property type="match status" value="1"/>
</dbReference>
<dbReference type="InterPro" id="IPR036390">
    <property type="entry name" value="WH_DNA-bd_sf"/>
</dbReference>
<dbReference type="PANTHER" id="PTHR33164">
    <property type="entry name" value="TRANSCRIPTIONAL REGULATOR, MARR FAMILY"/>
    <property type="match status" value="1"/>
</dbReference>
<dbReference type="InterPro" id="IPR036388">
    <property type="entry name" value="WH-like_DNA-bd_sf"/>
</dbReference>
<dbReference type="Proteomes" id="UP001501747">
    <property type="component" value="Unassembled WGS sequence"/>
</dbReference>
<gene>
    <name evidence="2" type="ORF">GCM10022247_66040</name>
</gene>
<dbReference type="InterPro" id="IPR039422">
    <property type="entry name" value="MarR/SlyA-like"/>
</dbReference>
<dbReference type="PRINTS" id="PR00598">
    <property type="entry name" value="HTHMARR"/>
</dbReference>
<sequence length="161" mass="16672">MSADTSSANAPRAAHETSGAVRQLLLAGAEAQVALAKRLGVNATDAAALDHLFSAGHPVGPAELSRRLGITTASATAVTDRLVRSGHVDRVPDAHDRRRHALTPTGKAHRDLLGALQPLITAIDAASAALSPAERDTVAAYLSDVAARIRDYARTSPHNPA</sequence>
<dbReference type="Pfam" id="PF12802">
    <property type="entry name" value="MarR_2"/>
    <property type="match status" value="1"/>
</dbReference>
<evidence type="ECO:0000313" key="3">
    <source>
        <dbReference type="Proteomes" id="UP001501747"/>
    </source>
</evidence>
<dbReference type="RefSeq" id="WP_344883881.1">
    <property type="nucleotide sequence ID" value="NZ_BAABAL010000020.1"/>
</dbReference>
<dbReference type="Gene3D" id="1.10.10.10">
    <property type="entry name" value="Winged helix-like DNA-binding domain superfamily/Winged helix DNA-binding domain"/>
    <property type="match status" value="1"/>
</dbReference>
<reference evidence="3" key="1">
    <citation type="journal article" date="2019" name="Int. J. Syst. Evol. Microbiol.">
        <title>The Global Catalogue of Microorganisms (GCM) 10K type strain sequencing project: providing services to taxonomists for standard genome sequencing and annotation.</title>
        <authorList>
            <consortium name="The Broad Institute Genomics Platform"/>
            <consortium name="The Broad Institute Genome Sequencing Center for Infectious Disease"/>
            <person name="Wu L."/>
            <person name="Ma J."/>
        </authorList>
    </citation>
    <scope>NUCLEOTIDE SEQUENCE [LARGE SCALE GENOMIC DNA]</scope>
    <source>
        <strain evidence="3">JCM 17342</strain>
    </source>
</reference>
<accession>A0ABP7TV63</accession>
<dbReference type="SMART" id="SM00347">
    <property type="entry name" value="HTH_MARR"/>
    <property type="match status" value="1"/>
</dbReference>
<evidence type="ECO:0000259" key="1">
    <source>
        <dbReference type="PROSITE" id="PS50995"/>
    </source>
</evidence>
<organism evidence="2 3">
    <name type="scientific">Allokutzneria multivorans</name>
    <dbReference type="NCBI Taxonomy" id="1142134"/>
    <lineage>
        <taxon>Bacteria</taxon>
        <taxon>Bacillati</taxon>
        <taxon>Actinomycetota</taxon>
        <taxon>Actinomycetes</taxon>
        <taxon>Pseudonocardiales</taxon>
        <taxon>Pseudonocardiaceae</taxon>
        <taxon>Allokutzneria</taxon>
    </lineage>
</organism>
<name>A0ABP7TV63_9PSEU</name>
<evidence type="ECO:0000313" key="2">
    <source>
        <dbReference type="EMBL" id="GAA4031771.1"/>
    </source>
</evidence>
<comment type="caution">
    <text evidence="2">The sequence shown here is derived from an EMBL/GenBank/DDBJ whole genome shotgun (WGS) entry which is preliminary data.</text>
</comment>
<dbReference type="PANTHER" id="PTHR33164:SF43">
    <property type="entry name" value="HTH-TYPE TRANSCRIPTIONAL REPRESSOR YETL"/>
    <property type="match status" value="1"/>
</dbReference>